<dbReference type="GO" id="GO:0006412">
    <property type="term" value="P:translation"/>
    <property type="evidence" value="ECO:0007669"/>
    <property type="project" value="InterPro"/>
</dbReference>
<dbReference type="AlphaFoldDB" id="A0AA41W1E9"/>
<accession>A0AA41W1E9</accession>
<dbReference type="GO" id="GO:0046872">
    <property type="term" value="F:metal ion binding"/>
    <property type="evidence" value="ECO:0007669"/>
    <property type="project" value="UniProtKB-KW"/>
</dbReference>
<dbReference type="SUPFAM" id="SSF53335">
    <property type="entry name" value="S-adenosyl-L-methionine-dependent methyltransferases"/>
    <property type="match status" value="1"/>
</dbReference>
<gene>
    <name evidence="9" type="ORF">MKW94_029157</name>
</gene>
<dbReference type="GO" id="GO:0008168">
    <property type="term" value="F:methyltransferase activity"/>
    <property type="evidence" value="ECO:0007669"/>
    <property type="project" value="InterPro"/>
</dbReference>
<name>A0AA41W1E9_PAPNU</name>
<dbReference type="EMBL" id="JAJJMA010338253">
    <property type="protein sequence ID" value="MCL7051414.1"/>
    <property type="molecule type" value="Genomic_DNA"/>
</dbReference>
<evidence type="ECO:0000313" key="10">
    <source>
        <dbReference type="Proteomes" id="UP001177140"/>
    </source>
</evidence>
<dbReference type="Proteomes" id="UP001177140">
    <property type="component" value="Unassembled WGS sequence"/>
</dbReference>
<comment type="function">
    <text evidence="7">Mitochondrial ribosome (mitoribosome) assembly factor. Binds at the interface of the head and body domains of the mitochondrial small ribosomal subunit (mt-SSU), occluding the mRNA channel and preventing compaction of the head domain towards the body. Probable inactive methyltransferase: retains the characteristic folding and ability to bind S-adenosyl-L-methionine, but it probably lost its methyltransferase activity.</text>
</comment>
<dbReference type="Gene3D" id="3.40.50.150">
    <property type="entry name" value="Vaccinia Virus protein VP39"/>
    <property type="match status" value="1"/>
</dbReference>
<dbReference type="InterPro" id="IPR029063">
    <property type="entry name" value="SAM-dependent_MTases_sf"/>
</dbReference>
<dbReference type="PANTHER" id="PTHR13184:SF5">
    <property type="entry name" value="METHYLTRANSFERASE-LIKE PROTEIN 17, MITOCHONDRIAL"/>
    <property type="match status" value="1"/>
</dbReference>
<feature type="region of interest" description="Disordered" evidence="8">
    <location>
        <begin position="388"/>
        <end position="461"/>
    </location>
</feature>
<dbReference type="GO" id="GO:0005763">
    <property type="term" value="C:mitochondrial small ribosomal subunit"/>
    <property type="evidence" value="ECO:0007669"/>
    <property type="project" value="TreeGrafter"/>
</dbReference>
<keyword evidence="2" id="KW-0479">Metal-binding</keyword>
<dbReference type="GO" id="GO:0051536">
    <property type="term" value="F:iron-sulfur cluster binding"/>
    <property type="evidence" value="ECO:0007669"/>
    <property type="project" value="UniProtKB-KW"/>
</dbReference>
<keyword evidence="10" id="KW-1185">Reference proteome</keyword>
<evidence type="ECO:0000313" key="9">
    <source>
        <dbReference type="EMBL" id="MCL7051414.1"/>
    </source>
</evidence>
<keyword evidence="3" id="KW-0809">Transit peptide</keyword>
<comment type="caution">
    <text evidence="9">The sequence shown here is derived from an EMBL/GenBank/DDBJ whole genome shotgun (WGS) entry which is preliminary data.</text>
</comment>
<dbReference type="GO" id="GO:0003735">
    <property type="term" value="F:structural constituent of ribosome"/>
    <property type="evidence" value="ECO:0007669"/>
    <property type="project" value="TreeGrafter"/>
</dbReference>
<dbReference type="InterPro" id="IPR015324">
    <property type="entry name" value="Ribosomal_Rsm22-like"/>
</dbReference>
<dbReference type="PANTHER" id="PTHR13184">
    <property type="entry name" value="37S RIBOSOMAL PROTEIN S22"/>
    <property type="match status" value="1"/>
</dbReference>
<dbReference type="InterPro" id="IPR052571">
    <property type="entry name" value="Mt_RNA_Methyltransferase"/>
</dbReference>
<proteinExistence type="predicted"/>
<evidence type="ECO:0000256" key="7">
    <source>
        <dbReference type="ARBA" id="ARBA00045681"/>
    </source>
</evidence>
<evidence type="ECO:0000256" key="8">
    <source>
        <dbReference type="SAM" id="MobiDB-lite"/>
    </source>
</evidence>
<dbReference type="Pfam" id="PF09243">
    <property type="entry name" value="Rsm22"/>
    <property type="match status" value="2"/>
</dbReference>
<sequence>MGSLIPETARKVFTSETLRSAAKQSERLLVVPLRLRRAIKKYLREQENPHMKRNVLSLSQSFANIKSDNETLNATTSRALVEDPSRSQDQLGKRWKIKSSYGDSGLKYRDDETLAYVASRMPAVYSACHRILREVRRRLPGFKPTTVLDFGSGTGSALWALREIWPQSLEKINLVEPSKAMQRAAQSLILGMKDLPLIKSYDSIQALNQNIDKSEREHDLVIASYVLGEIPSLQDRITVVRQLWDLTRDVLVLVEPGTPQGFSIISQMRSHILWLEKRRCRKSDDASSNALEDLRSLKKKGAFVVAPCGHDGACPLENSGTFCHFVQRMQRTSSQRLYKRSKGKPFRGFEDEKFCFVVLRRGQRSSVQWPLDDTKLETLKELRAKRVPEELESELDDQSDFSEEEETSDEENLASYNSVVPQDAADNDDEESLVSYNSDVPEDAGDKYEEEKEEEAEEECPADLGTGWGRIIFAPMKRGKQVLMHVCRSVKHDGSEGALERVIVTRSKNPALHRLAKKSFWGDLWPLKGEDKQMALSQQNREAKSKS</sequence>
<evidence type="ECO:0000256" key="6">
    <source>
        <dbReference type="ARBA" id="ARBA00023128"/>
    </source>
</evidence>
<evidence type="ECO:0000256" key="1">
    <source>
        <dbReference type="ARBA" id="ARBA00004173"/>
    </source>
</evidence>
<evidence type="ECO:0000256" key="2">
    <source>
        <dbReference type="ARBA" id="ARBA00022723"/>
    </source>
</evidence>
<keyword evidence="4" id="KW-0408">Iron</keyword>
<keyword evidence="5" id="KW-0411">Iron-sulfur</keyword>
<keyword evidence="6" id="KW-0496">Mitochondrion</keyword>
<reference evidence="9" key="1">
    <citation type="submission" date="2022-03" db="EMBL/GenBank/DDBJ databases">
        <title>A functionally conserved STORR gene fusion in Papaver species that diverged 16.8 million years ago.</title>
        <authorList>
            <person name="Catania T."/>
        </authorList>
    </citation>
    <scope>NUCLEOTIDE SEQUENCE</scope>
    <source>
        <strain evidence="9">S-191538</strain>
    </source>
</reference>
<feature type="compositionally biased region" description="Acidic residues" evidence="8">
    <location>
        <begin position="390"/>
        <end position="412"/>
    </location>
</feature>
<evidence type="ECO:0000256" key="3">
    <source>
        <dbReference type="ARBA" id="ARBA00022946"/>
    </source>
</evidence>
<evidence type="ECO:0000256" key="5">
    <source>
        <dbReference type="ARBA" id="ARBA00023014"/>
    </source>
</evidence>
<protein>
    <recommendedName>
        <fullName evidence="11">Methyltransferase-like protein 17, mitochondrial</fullName>
    </recommendedName>
</protein>
<evidence type="ECO:0008006" key="11">
    <source>
        <dbReference type="Google" id="ProtNLM"/>
    </source>
</evidence>
<comment type="subcellular location">
    <subcellularLocation>
        <location evidence="1">Mitochondrion</location>
    </subcellularLocation>
</comment>
<evidence type="ECO:0000256" key="4">
    <source>
        <dbReference type="ARBA" id="ARBA00023004"/>
    </source>
</evidence>
<feature type="compositionally biased region" description="Acidic residues" evidence="8">
    <location>
        <begin position="451"/>
        <end position="461"/>
    </location>
</feature>
<organism evidence="9 10">
    <name type="scientific">Papaver nudicaule</name>
    <name type="common">Iceland poppy</name>
    <dbReference type="NCBI Taxonomy" id="74823"/>
    <lineage>
        <taxon>Eukaryota</taxon>
        <taxon>Viridiplantae</taxon>
        <taxon>Streptophyta</taxon>
        <taxon>Embryophyta</taxon>
        <taxon>Tracheophyta</taxon>
        <taxon>Spermatophyta</taxon>
        <taxon>Magnoliopsida</taxon>
        <taxon>Ranunculales</taxon>
        <taxon>Papaveraceae</taxon>
        <taxon>Papaveroideae</taxon>
        <taxon>Papaver</taxon>
    </lineage>
</organism>